<dbReference type="GO" id="GO:0003677">
    <property type="term" value="F:DNA binding"/>
    <property type="evidence" value="ECO:0007669"/>
    <property type="project" value="UniProtKB-KW"/>
</dbReference>
<dbReference type="InterPro" id="IPR004589">
    <property type="entry name" value="DNA_helicase_ATP-dep_RecQ"/>
</dbReference>
<name>A0A0T6B058_9SCAR</name>
<keyword evidence="8" id="KW-0413">Isomerase</keyword>
<evidence type="ECO:0000259" key="13">
    <source>
        <dbReference type="PROSITE" id="PS51192"/>
    </source>
</evidence>
<dbReference type="InterPro" id="IPR011545">
    <property type="entry name" value="DEAD/DEAH_box_helicase_dom"/>
</dbReference>
<proteinExistence type="inferred from homology"/>
<dbReference type="GO" id="GO:0005654">
    <property type="term" value="C:nucleoplasm"/>
    <property type="evidence" value="ECO:0007669"/>
    <property type="project" value="TreeGrafter"/>
</dbReference>
<dbReference type="InterPro" id="IPR018982">
    <property type="entry name" value="RQC_domain"/>
</dbReference>
<protein>
    <recommendedName>
        <fullName evidence="11">ATP-dependent DNA helicase</fullName>
        <ecNumber evidence="11">5.6.2.4</ecNumber>
    </recommendedName>
</protein>
<comment type="caution">
    <text evidence="15">The sequence shown here is derived from an EMBL/GenBank/DDBJ whole genome shotgun (WGS) entry which is preliminary data.</text>
</comment>
<dbReference type="SMART" id="SM00487">
    <property type="entry name" value="DEXDc"/>
    <property type="match status" value="1"/>
</dbReference>
<evidence type="ECO:0000256" key="5">
    <source>
        <dbReference type="ARBA" id="ARBA00022806"/>
    </source>
</evidence>
<dbReference type="InterPro" id="IPR014001">
    <property type="entry name" value="Helicase_ATP-bd"/>
</dbReference>
<comment type="catalytic activity">
    <reaction evidence="9 11">
        <text>Couples ATP hydrolysis with the unwinding of duplex DNA by translocating in the 3'-5' direction.</text>
        <dbReference type="EC" id="5.6.2.4"/>
    </reaction>
</comment>
<evidence type="ECO:0000256" key="9">
    <source>
        <dbReference type="ARBA" id="ARBA00034617"/>
    </source>
</evidence>
<dbReference type="GO" id="GO:0000724">
    <property type="term" value="P:double-strand break repair via homologous recombination"/>
    <property type="evidence" value="ECO:0007669"/>
    <property type="project" value="TreeGrafter"/>
</dbReference>
<evidence type="ECO:0000313" key="15">
    <source>
        <dbReference type="EMBL" id="KRT80493.1"/>
    </source>
</evidence>
<keyword evidence="5 11" id="KW-0347">Helicase</keyword>
<evidence type="ECO:0000259" key="14">
    <source>
        <dbReference type="PROSITE" id="PS51194"/>
    </source>
</evidence>
<keyword evidence="16" id="KW-1185">Reference proteome</keyword>
<dbReference type="InterPro" id="IPR036388">
    <property type="entry name" value="WH-like_DNA-bd_sf"/>
</dbReference>
<dbReference type="InterPro" id="IPR002121">
    <property type="entry name" value="HRDC_dom"/>
</dbReference>
<dbReference type="Pfam" id="PF14493">
    <property type="entry name" value="HTH_40"/>
    <property type="match status" value="1"/>
</dbReference>
<dbReference type="Pfam" id="PF00570">
    <property type="entry name" value="HRDC"/>
    <property type="match status" value="1"/>
</dbReference>
<evidence type="ECO:0000256" key="2">
    <source>
        <dbReference type="ARBA" id="ARBA00005446"/>
    </source>
</evidence>
<dbReference type="EC" id="5.6.2.4" evidence="11"/>
<dbReference type="CDD" id="cd18794">
    <property type="entry name" value="SF2_C_RecQ"/>
    <property type="match status" value="1"/>
</dbReference>
<dbReference type="OrthoDB" id="10261556at2759"/>
<comment type="similarity">
    <text evidence="2 11">Belongs to the helicase family. RecQ subfamily.</text>
</comment>
<dbReference type="GO" id="GO:0043138">
    <property type="term" value="F:3'-5' DNA helicase activity"/>
    <property type="evidence" value="ECO:0007669"/>
    <property type="project" value="UniProtKB-EC"/>
</dbReference>
<dbReference type="SMART" id="SM00490">
    <property type="entry name" value="HELICc"/>
    <property type="match status" value="1"/>
</dbReference>
<feature type="domain" description="HRDC" evidence="12">
    <location>
        <begin position="635"/>
        <end position="717"/>
    </location>
</feature>
<dbReference type="InterPro" id="IPR036390">
    <property type="entry name" value="WH_DNA-bd_sf"/>
</dbReference>
<dbReference type="PROSITE" id="PS51192">
    <property type="entry name" value="HELICASE_ATP_BIND_1"/>
    <property type="match status" value="1"/>
</dbReference>
<dbReference type="FunFam" id="3.40.50.300:FF:001456">
    <property type="entry name" value="ATP-dependent DNA helicase"/>
    <property type="match status" value="1"/>
</dbReference>
<dbReference type="InterPro" id="IPR032284">
    <property type="entry name" value="RecQ_Zn-bd"/>
</dbReference>
<dbReference type="Gene3D" id="1.10.10.10">
    <property type="entry name" value="Winged helix-like DNA-binding domain superfamily/Winged helix DNA-binding domain"/>
    <property type="match status" value="1"/>
</dbReference>
<comment type="cofactor">
    <cofactor evidence="1">
        <name>Zn(2+)</name>
        <dbReference type="ChEBI" id="CHEBI:29105"/>
    </cofactor>
</comment>
<dbReference type="Pfam" id="PF16124">
    <property type="entry name" value="RecQ_Zn_bind"/>
    <property type="match status" value="1"/>
</dbReference>
<keyword evidence="6 11" id="KW-0067">ATP-binding</keyword>
<evidence type="ECO:0000259" key="12">
    <source>
        <dbReference type="PROSITE" id="PS50967"/>
    </source>
</evidence>
<dbReference type="GO" id="GO:0006260">
    <property type="term" value="P:DNA replication"/>
    <property type="evidence" value="ECO:0007669"/>
    <property type="project" value="InterPro"/>
</dbReference>
<evidence type="ECO:0000313" key="16">
    <source>
        <dbReference type="Proteomes" id="UP000051574"/>
    </source>
</evidence>
<dbReference type="Pfam" id="PF09382">
    <property type="entry name" value="RQC"/>
    <property type="match status" value="1"/>
</dbReference>
<comment type="catalytic activity">
    <reaction evidence="10 11">
        <text>ATP + H2O = ADP + phosphate + H(+)</text>
        <dbReference type="Rhea" id="RHEA:13065"/>
        <dbReference type="ChEBI" id="CHEBI:15377"/>
        <dbReference type="ChEBI" id="CHEBI:15378"/>
        <dbReference type="ChEBI" id="CHEBI:30616"/>
        <dbReference type="ChEBI" id="CHEBI:43474"/>
        <dbReference type="ChEBI" id="CHEBI:456216"/>
    </reaction>
</comment>
<organism evidence="15 16">
    <name type="scientific">Oryctes borbonicus</name>
    <dbReference type="NCBI Taxonomy" id="1629725"/>
    <lineage>
        <taxon>Eukaryota</taxon>
        <taxon>Metazoa</taxon>
        <taxon>Ecdysozoa</taxon>
        <taxon>Arthropoda</taxon>
        <taxon>Hexapoda</taxon>
        <taxon>Insecta</taxon>
        <taxon>Pterygota</taxon>
        <taxon>Neoptera</taxon>
        <taxon>Endopterygota</taxon>
        <taxon>Coleoptera</taxon>
        <taxon>Polyphaga</taxon>
        <taxon>Scarabaeiformia</taxon>
        <taxon>Scarabaeidae</taxon>
        <taxon>Dynastinae</taxon>
        <taxon>Oryctes</taxon>
    </lineage>
</organism>
<dbReference type="Gene3D" id="1.10.150.80">
    <property type="entry name" value="HRDC domain"/>
    <property type="match status" value="1"/>
</dbReference>
<dbReference type="InterPro" id="IPR001650">
    <property type="entry name" value="Helicase_C-like"/>
</dbReference>
<dbReference type="NCBIfam" id="TIGR00614">
    <property type="entry name" value="recQ_fam"/>
    <property type="match status" value="1"/>
</dbReference>
<dbReference type="SMART" id="SM00341">
    <property type="entry name" value="HRDC"/>
    <property type="match status" value="1"/>
</dbReference>
<evidence type="ECO:0000256" key="1">
    <source>
        <dbReference type="ARBA" id="ARBA00001947"/>
    </source>
</evidence>
<evidence type="ECO:0000256" key="11">
    <source>
        <dbReference type="RuleBase" id="RU364117"/>
    </source>
</evidence>
<dbReference type="Gene3D" id="3.40.50.300">
    <property type="entry name" value="P-loop containing nucleotide triphosphate hydrolases"/>
    <property type="match status" value="2"/>
</dbReference>
<evidence type="ECO:0000256" key="4">
    <source>
        <dbReference type="ARBA" id="ARBA00022801"/>
    </source>
</evidence>
<dbReference type="GO" id="GO:0016887">
    <property type="term" value="F:ATP hydrolysis activity"/>
    <property type="evidence" value="ECO:0007669"/>
    <property type="project" value="RHEA"/>
</dbReference>
<feature type="domain" description="Helicase ATP-binding" evidence="13">
    <location>
        <begin position="59"/>
        <end position="229"/>
    </location>
</feature>
<keyword evidence="11" id="KW-0539">Nucleus</keyword>
<dbReference type="AlphaFoldDB" id="A0A0T6B058"/>
<evidence type="ECO:0000256" key="10">
    <source>
        <dbReference type="ARBA" id="ARBA00049360"/>
    </source>
</evidence>
<dbReference type="GO" id="GO:0009378">
    <property type="term" value="F:four-way junction helicase activity"/>
    <property type="evidence" value="ECO:0007669"/>
    <property type="project" value="TreeGrafter"/>
</dbReference>
<dbReference type="PANTHER" id="PTHR13710:SF120">
    <property type="entry name" value="BIFUNCTIONAL 3'-5' EXONUCLEASE_ATP-DEPENDENT HELICASE WRN"/>
    <property type="match status" value="1"/>
</dbReference>
<keyword evidence="4 11" id="KW-0378">Hydrolase</keyword>
<dbReference type="InterPro" id="IPR027417">
    <property type="entry name" value="P-loop_NTPase"/>
</dbReference>
<dbReference type="FunFam" id="3.40.50.300:FF:000941">
    <property type="entry name" value="Werner syndrome RecQ like helicase"/>
    <property type="match status" value="1"/>
</dbReference>
<dbReference type="SUPFAM" id="SSF52540">
    <property type="entry name" value="P-loop containing nucleoside triphosphate hydrolases"/>
    <property type="match status" value="1"/>
</dbReference>
<evidence type="ECO:0000256" key="3">
    <source>
        <dbReference type="ARBA" id="ARBA00022741"/>
    </source>
</evidence>
<dbReference type="SMART" id="SM00956">
    <property type="entry name" value="RQC"/>
    <property type="match status" value="1"/>
</dbReference>
<dbReference type="PANTHER" id="PTHR13710">
    <property type="entry name" value="DNA HELICASE RECQ FAMILY MEMBER"/>
    <property type="match status" value="1"/>
</dbReference>
<dbReference type="GO" id="GO:0005524">
    <property type="term" value="F:ATP binding"/>
    <property type="evidence" value="ECO:0007669"/>
    <property type="project" value="UniProtKB-KW"/>
</dbReference>
<dbReference type="GO" id="GO:0005694">
    <property type="term" value="C:chromosome"/>
    <property type="evidence" value="ECO:0007669"/>
    <property type="project" value="TreeGrafter"/>
</dbReference>
<dbReference type="InterPro" id="IPR010997">
    <property type="entry name" value="HRDC-like_sf"/>
</dbReference>
<dbReference type="Pfam" id="PF00270">
    <property type="entry name" value="DEAD"/>
    <property type="match status" value="1"/>
</dbReference>
<feature type="domain" description="Helicase C-terminal" evidence="14">
    <location>
        <begin position="255"/>
        <end position="404"/>
    </location>
</feature>
<reference evidence="15 16" key="1">
    <citation type="submission" date="2015-09" db="EMBL/GenBank/DDBJ databases">
        <title>Draft genome of the scarab beetle Oryctes borbonicus.</title>
        <authorList>
            <person name="Meyer J.M."/>
            <person name="Markov G.V."/>
            <person name="Baskaran P."/>
            <person name="Herrmann M."/>
            <person name="Sommer R.J."/>
            <person name="Roedelsperger C."/>
        </authorList>
    </citation>
    <scope>NUCLEOTIDE SEQUENCE [LARGE SCALE GENOMIC DNA]</scope>
    <source>
        <strain evidence="15">OB123</strain>
        <tissue evidence="15">Whole animal</tissue>
    </source>
</reference>
<keyword evidence="3 11" id="KW-0547">Nucleotide-binding</keyword>
<dbReference type="GO" id="GO:0005737">
    <property type="term" value="C:cytoplasm"/>
    <property type="evidence" value="ECO:0007669"/>
    <property type="project" value="TreeGrafter"/>
</dbReference>
<dbReference type="Pfam" id="PF00271">
    <property type="entry name" value="Helicase_C"/>
    <property type="match status" value="1"/>
</dbReference>
<dbReference type="PROSITE" id="PS50967">
    <property type="entry name" value="HRDC"/>
    <property type="match status" value="1"/>
</dbReference>
<evidence type="ECO:0000256" key="8">
    <source>
        <dbReference type="ARBA" id="ARBA00023235"/>
    </source>
</evidence>
<evidence type="ECO:0000256" key="6">
    <source>
        <dbReference type="ARBA" id="ARBA00022840"/>
    </source>
</evidence>
<evidence type="ECO:0000256" key="7">
    <source>
        <dbReference type="ARBA" id="ARBA00023125"/>
    </source>
</evidence>
<dbReference type="Proteomes" id="UP000051574">
    <property type="component" value="Unassembled WGS sequence"/>
</dbReference>
<dbReference type="PROSITE" id="PS51194">
    <property type="entry name" value="HELICASE_CTER"/>
    <property type="match status" value="1"/>
</dbReference>
<dbReference type="SUPFAM" id="SSF46785">
    <property type="entry name" value="Winged helix' DNA-binding domain"/>
    <property type="match status" value="1"/>
</dbReference>
<dbReference type="EMBL" id="LJIG01022456">
    <property type="protein sequence ID" value="KRT80493.1"/>
    <property type="molecule type" value="Genomic_DNA"/>
</dbReference>
<comment type="subcellular location">
    <subcellularLocation>
        <location evidence="11">Nucleus</location>
    </subcellularLocation>
</comment>
<gene>
    <name evidence="15" type="ORF">AMK59_8305</name>
</gene>
<dbReference type="SUPFAM" id="SSF47819">
    <property type="entry name" value="HRDC-like"/>
    <property type="match status" value="1"/>
</dbReference>
<sequence>MEDSLEDLSNSFSEQDEEELIGKLKMVDGIEPPHQRHLDVLFKIFGHKEFRPMQWKIINSIINDRRDNCAIMATGYGKSLCYQYPSVYCGGITIVISPLISLMEDQVLSLTVANIPACFLGSAQSQQKKALKDIFDNKYSIIYATPEFCCGEYGQQLLVDMDKKLSITLIAIDEAHCISSWGHDFRHQYRQLAKIRNLVPHVPILAVTATATPKVRNDIISSLQMRNPQIIYSGFDRPNLYFSVYLKENRGIIGDLRNAMTRNDGEWAFSGSTIIYCNTRKQTEQITDLLKNQGIQCLTYHAGLTIKQRREIHEQFVRDKVSVIVATIAFGMGIDKPDVRNVVHYGAAKDMESYYQEVGRAGRDGQPANCTIFYSSADLEVLRSLRELSYATEMTIKQKEAMVQNFWRYLETTSCRRQFILRYFGDTSSIIDQAKLNCCDNCTRKLKQKNPVEYEEVNSNGLIDITDYAHTFLSSIAIMGSGLGLNTYILFIRGSKGSKMPEKHQSHPLHGSGKHKTDDWWKCIARLLEHESYFKKQTVKRPTYSYCCLSLTNKGKQFLQDVLKDREKVQILVEPPPDLRVLLKKKNSTPYDPCWSSQNSAWIKPDSSNLVNTSNDKSDIQHNKKIVDIEDESQKEERMKIYRELLNKRSQLASDLNCMPYMIASNEILMNLARLRPRTMDMIRELKLDGFTEAKINKFGEEFIGVIRPFCPVKNKKSIQDILAEHPFDNTMFSPTTELTYNMFKNVKSIEDIANARKLAPSTILSHLTNCMKLGYPIKLKDLNVSNTVKEMIIGVLRRMSPSEDKKFIWIKDRCPEEVTFDKIKA</sequence>
<dbReference type="InterPro" id="IPR029491">
    <property type="entry name" value="Helicase_HTH"/>
</dbReference>
<accession>A0A0T6B058</accession>
<dbReference type="GO" id="GO:0000723">
    <property type="term" value="P:telomere maintenance"/>
    <property type="evidence" value="ECO:0007669"/>
    <property type="project" value="TreeGrafter"/>
</dbReference>
<feature type="non-terminal residue" evidence="15">
    <location>
        <position position="826"/>
    </location>
</feature>
<dbReference type="InterPro" id="IPR044876">
    <property type="entry name" value="HRDC_dom_sf"/>
</dbReference>
<keyword evidence="7" id="KW-0238">DNA-binding</keyword>